<feature type="domain" description="4Fe-4S Wbl-type" evidence="12">
    <location>
        <begin position="10"/>
        <end position="73"/>
    </location>
</feature>
<evidence type="ECO:0000256" key="7">
    <source>
        <dbReference type="ARBA" id="ARBA00023015"/>
    </source>
</evidence>
<sequence length="84" mass="9515">MLDNWRAQAACQDADPDLFFPVGTGGPALIQAEEAKAICRQCPVRAECLRWAMDDSRQVTGVWGGLREDERQALKRRERRRAAE</sequence>
<evidence type="ECO:0000256" key="9">
    <source>
        <dbReference type="ARBA" id="ARBA00023157"/>
    </source>
</evidence>
<evidence type="ECO:0000313" key="14">
    <source>
        <dbReference type="Proteomes" id="UP001501000"/>
    </source>
</evidence>
<dbReference type="InterPro" id="IPR034768">
    <property type="entry name" value="4FE4S_WBL"/>
</dbReference>
<evidence type="ECO:0000256" key="1">
    <source>
        <dbReference type="ARBA" id="ARBA00004496"/>
    </source>
</evidence>
<evidence type="ECO:0000256" key="8">
    <source>
        <dbReference type="ARBA" id="ARBA00023125"/>
    </source>
</evidence>
<feature type="binding site" evidence="11">
    <location>
        <position position="39"/>
    </location>
    <ligand>
        <name>[4Fe-4S] cluster</name>
        <dbReference type="ChEBI" id="CHEBI:49883"/>
    </ligand>
</feature>
<organism evidence="13 14">
    <name type="scientific">Streptomyces gulbargensis</name>
    <dbReference type="NCBI Taxonomy" id="364901"/>
    <lineage>
        <taxon>Bacteria</taxon>
        <taxon>Bacillati</taxon>
        <taxon>Actinomycetota</taxon>
        <taxon>Actinomycetes</taxon>
        <taxon>Kitasatosporales</taxon>
        <taxon>Streptomycetaceae</taxon>
        <taxon>Streptomyces</taxon>
    </lineage>
</organism>
<evidence type="ECO:0000256" key="10">
    <source>
        <dbReference type="ARBA" id="ARBA00023163"/>
    </source>
</evidence>
<evidence type="ECO:0000256" key="5">
    <source>
        <dbReference type="ARBA" id="ARBA00023004"/>
    </source>
</evidence>
<gene>
    <name evidence="11" type="primary">whiB</name>
    <name evidence="13" type="ORF">GCM10022244_35370</name>
</gene>
<comment type="function">
    <text evidence="11">Acts as a transcriptional regulator. Probably redox-responsive. The apo- but not holo-form probably binds DNA.</text>
</comment>
<keyword evidence="6 11" id="KW-0411">Iron-sulfur</keyword>
<comment type="PTM">
    <text evidence="11">The Fe-S cluster can be nitrosylated by nitric oxide (NO).</text>
</comment>
<dbReference type="Pfam" id="PF02467">
    <property type="entry name" value="Whib"/>
    <property type="match status" value="1"/>
</dbReference>
<comment type="similarity">
    <text evidence="2 11">Belongs to the WhiB family.</text>
</comment>
<keyword evidence="4 11" id="KW-0479">Metal-binding</keyword>
<evidence type="ECO:0000256" key="2">
    <source>
        <dbReference type="ARBA" id="ARBA00006597"/>
    </source>
</evidence>
<comment type="caution">
    <text evidence="13">The sequence shown here is derived from an EMBL/GenBank/DDBJ whole genome shotgun (WGS) entry which is preliminary data.</text>
</comment>
<keyword evidence="10 11" id="KW-0804">Transcription</keyword>
<evidence type="ECO:0000259" key="12">
    <source>
        <dbReference type="PROSITE" id="PS51674"/>
    </source>
</evidence>
<reference evidence="14" key="1">
    <citation type="journal article" date="2019" name="Int. J. Syst. Evol. Microbiol.">
        <title>The Global Catalogue of Microorganisms (GCM) 10K type strain sequencing project: providing services to taxonomists for standard genome sequencing and annotation.</title>
        <authorList>
            <consortium name="The Broad Institute Genomics Platform"/>
            <consortium name="The Broad Institute Genome Sequencing Center for Infectious Disease"/>
            <person name="Wu L."/>
            <person name="Ma J."/>
        </authorList>
    </citation>
    <scope>NUCLEOTIDE SEQUENCE [LARGE SCALE GENOMIC DNA]</scope>
    <source>
        <strain evidence="14">JCM 16956</strain>
    </source>
</reference>
<feature type="binding site" evidence="11">
    <location>
        <position position="48"/>
    </location>
    <ligand>
        <name>[4Fe-4S] cluster</name>
        <dbReference type="ChEBI" id="CHEBI:49883"/>
    </ligand>
</feature>
<comment type="subcellular location">
    <subcellularLocation>
        <location evidence="1 11">Cytoplasm</location>
    </subcellularLocation>
</comment>
<keyword evidence="11" id="KW-0963">Cytoplasm</keyword>
<keyword evidence="8 11" id="KW-0238">DNA-binding</keyword>
<protein>
    <recommendedName>
        <fullName evidence="11">Transcriptional regulator WhiB</fullName>
    </recommendedName>
</protein>
<dbReference type="InterPro" id="IPR003482">
    <property type="entry name" value="Whib"/>
</dbReference>
<feature type="binding site" evidence="11">
    <location>
        <position position="42"/>
    </location>
    <ligand>
        <name>[4Fe-4S] cluster</name>
        <dbReference type="ChEBI" id="CHEBI:49883"/>
    </ligand>
</feature>
<evidence type="ECO:0000256" key="11">
    <source>
        <dbReference type="HAMAP-Rule" id="MF_01479"/>
    </source>
</evidence>
<keyword evidence="9 11" id="KW-1015">Disulfide bond</keyword>
<evidence type="ECO:0000256" key="3">
    <source>
        <dbReference type="ARBA" id="ARBA00022485"/>
    </source>
</evidence>
<feature type="binding site" evidence="11">
    <location>
        <position position="11"/>
    </location>
    <ligand>
        <name>[4Fe-4S] cluster</name>
        <dbReference type="ChEBI" id="CHEBI:49883"/>
    </ligand>
</feature>
<dbReference type="PANTHER" id="PTHR38839">
    <property type="entry name" value="TRANSCRIPTIONAL REGULATOR WHID-RELATED"/>
    <property type="match status" value="1"/>
</dbReference>
<evidence type="ECO:0000256" key="6">
    <source>
        <dbReference type="ARBA" id="ARBA00023014"/>
    </source>
</evidence>
<dbReference type="HAMAP" id="MF_01479">
    <property type="entry name" value="WhiB"/>
    <property type="match status" value="1"/>
</dbReference>
<dbReference type="Proteomes" id="UP001501000">
    <property type="component" value="Unassembled WGS sequence"/>
</dbReference>
<evidence type="ECO:0000256" key="4">
    <source>
        <dbReference type="ARBA" id="ARBA00022723"/>
    </source>
</evidence>
<accession>A0ABP7MKM0</accession>
<comment type="cofactor">
    <cofactor evidence="11">
        <name>[4Fe-4S] cluster</name>
        <dbReference type="ChEBI" id="CHEBI:49883"/>
    </cofactor>
    <text evidence="11">Binds 1 [4Fe-4S] cluster per subunit. Following nitrosylation of the [4Fe-4S] cluster binds 1 [4Fe-8(NO)] cluster per subunit.</text>
</comment>
<comment type="PTM">
    <text evidence="11">Upon Fe-S cluster removal intramolecular disulfide bonds are formed.</text>
</comment>
<dbReference type="PANTHER" id="PTHR38839:SF6">
    <property type="entry name" value="TRANSCRIPTIONAL REGULATOR WHIB1"/>
    <property type="match status" value="1"/>
</dbReference>
<keyword evidence="5 11" id="KW-0408">Iron</keyword>
<name>A0ABP7MKM0_9ACTN</name>
<dbReference type="PROSITE" id="PS51674">
    <property type="entry name" value="4FE4S_WBL"/>
    <property type="match status" value="1"/>
</dbReference>
<keyword evidence="14" id="KW-1185">Reference proteome</keyword>
<dbReference type="EMBL" id="BAABAJ010000010">
    <property type="protein sequence ID" value="GAA3922673.1"/>
    <property type="molecule type" value="Genomic_DNA"/>
</dbReference>
<proteinExistence type="inferred from homology"/>
<keyword evidence="3 11" id="KW-0004">4Fe-4S</keyword>
<evidence type="ECO:0000313" key="13">
    <source>
        <dbReference type="EMBL" id="GAA3922673.1"/>
    </source>
</evidence>
<keyword evidence="7 11" id="KW-0805">Transcription regulation</keyword>